<feature type="transmembrane region" description="Helical" evidence="1">
    <location>
        <begin position="278"/>
        <end position="300"/>
    </location>
</feature>
<keyword evidence="1" id="KW-0472">Membrane</keyword>
<comment type="caution">
    <text evidence="3">The sequence shown here is derived from an EMBL/GenBank/DDBJ whole genome shotgun (WGS) entry which is preliminary data.</text>
</comment>
<dbReference type="EMBL" id="JAHCVI010000003">
    <property type="protein sequence ID" value="KAG7288255.1"/>
    <property type="molecule type" value="Genomic_DNA"/>
</dbReference>
<dbReference type="Proteomes" id="UP001197093">
    <property type="component" value="Unassembled WGS sequence"/>
</dbReference>
<reference evidence="3" key="1">
    <citation type="submission" date="2023-02" db="EMBL/GenBank/DDBJ databases">
        <authorList>
            <person name="Palmer J.M."/>
        </authorList>
    </citation>
    <scope>NUCLEOTIDE SEQUENCE</scope>
    <source>
        <strain evidence="3">FW57</strain>
    </source>
</reference>
<keyword evidence="1" id="KW-1133">Transmembrane helix</keyword>
<protein>
    <submittedName>
        <fullName evidence="3">Uncharacterized protein</fullName>
    </submittedName>
</protein>
<feature type="signal peptide" evidence="2">
    <location>
        <begin position="1"/>
        <end position="18"/>
    </location>
</feature>
<evidence type="ECO:0000313" key="3">
    <source>
        <dbReference type="EMBL" id="KAG7288255.1"/>
    </source>
</evidence>
<feature type="chain" id="PRO_5042235997" evidence="2">
    <location>
        <begin position="19"/>
        <end position="328"/>
    </location>
</feature>
<dbReference type="AlphaFoldDB" id="A0AAD4HZF0"/>
<sequence>MLWQRTLLASFLAIGAQAGIGDLIMEGLTRRSPAVERRLEEIAKASLRARGYLDTRQAEGLGGLGGSTPIKPDGTLDMEAWNEAANAACRDALRNLQLASNPSGACVCYNLPLLNNQTGTFEADLRLFQLNQPTGQFQGIPQDKIEVELSYNGASVSEVSQQPAAAAGVKARQNNNADLPLLQSYLFIGQVDKDQMTGQVTTAQLQALVMPVVTLKATNANGQVVTTNVSSNEAAFVAGEFSRDVVMSNFRLAELAVEAEVALLKNGTVAFVLPGVQLMIFPIGLIITSIWLLLGVAAYGMGTYARYNFREAHKRRIAVVQKGAVARF</sequence>
<organism evidence="3 4">
    <name type="scientific">Staphylotrichum longicolle</name>
    <dbReference type="NCBI Taxonomy" id="669026"/>
    <lineage>
        <taxon>Eukaryota</taxon>
        <taxon>Fungi</taxon>
        <taxon>Dikarya</taxon>
        <taxon>Ascomycota</taxon>
        <taxon>Pezizomycotina</taxon>
        <taxon>Sordariomycetes</taxon>
        <taxon>Sordariomycetidae</taxon>
        <taxon>Sordariales</taxon>
        <taxon>Chaetomiaceae</taxon>
        <taxon>Staphylotrichum</taxon>
    </lineage>
</organism>
<accession>A0AAD4HZF0</accession>
<gene>
    <name evidence="3" type="ORF">NEMBOFW57_007786</name>
</gene>
<keyword evidence="2" id="KW-0732">Signal</keyword>
<keyword evidence="1" id="KW-0812">Transmembrane</keyword>
<proteinExistence type="predicted"/>
<name>A0AAD4HZF0_9PEZI</name>
<evidence type="ECO:0000313" key="4">
    <source>
        <dbReference type="Proteomes" id="UP001197093"/>
    </source>
</evidence>
<evidence type="ECO:0000256" key="1">
    <source>
        <dbReference type="SAM" id="Phobius"/>
    </source>
</evidence>
<evidence type="ECO:0000256" key="2">
    <source>
        <dbReference type="SAM" id="SignalP"/>
    </source>
</evidence>
<keyword evidence="4" id="KW-1185">Reference proteome</keyword>